<sequence>MDWENHKKAIALQTIRAKSKLDVKWKHGRPIILINIETEGNINGVNVSVDLRDPQVIQKIESLWEKQIEQEVIKTVKRAKKDKSDIFRFGRTIYEHSPKKWKELKGDWNVKGFTEVDVDVNVNANAFIRRTGLRNQPFLSNPNR</sequence>
<dbReference type="Proteomes" id="UP000250174">
    <property type="component" value="Unassembled WGS sequence"/>
</dbReference>
<evidence type="ECO:0000313" key="2">
    <source>
        <dbReference type="EMBL" id="RAS71837.1"/>
    </source>
</evidence>
<comment type="caution">
    <text evidence="2">The sequence shown here is derived from an EMBL/GenBank/DDBJ whole genome shotgun (WGS) entry which is preliminary data.</text>
</comment>
<dbReference type="GO" id="GO:0009847">
    <property type="term" value="P:spore germination"/>
    <property type="evidence" value="ECO:0007669"/>
    <property type="project" value="InterPro"/>
</dbReference>
<feature type="domain" description="Spore germination GerAC-like C-terminal" evidence="1">
    <location>
        <begin position="4"/>
        <end position="132"/>
    </location>
</feature>
<dbReference type="Pfam" id="PF05504">
    <property type="entry name" value="Spore_GerAC"/>
    <property type="match status" value="1"/>
</dbReference>
<dbReference type="InterPro" id="IPR046953">
    <property type="entry name" value="Spore_GerAC-like_C"/>
</dbReference>
<dbReference type="AlphaFoldDB" id="A0AAX1Q324"/>
<proteinExistence type="predicted"/>
<dbReference type="EMBL" id="LVYK01000059">
    <property type="protein sequence ID" value="RAS71837.1"/>
    <property type="molecule type" value="Genomic_DNA"/>
</dbReference>
<protein>
    <recommendedName>
        <fullName evidence="1">Spore germination GerAC-like C-terminal domain-containing protein</fullName>
    </recommendedName>
</protein>
<dbReference type="GO" id="GO:0016020">
    <property type="term" value="C:membrane"/>
    <property type="evidence" value="ECO:0007669"/>
    <property type="project" value="InterPro"/>
</dbReference>
<evidence type="ECO:0000259" key="1">
    <source>
        <dbReference type="Pfam" id="PF05504"/>
    </source>
</evidence>
<accession>A0AAX1Q324</accession>
<dbReference type="PANTHER" id="PTHR35789">
    <property type="entry name" value="SPORE GERMINATION PROTEIN B3"/>
    <property type="match status" value="1"/>
</dbReference>
<name>A0AAX1Q324_9BACI</name>
<organism evidence="2 3">
    <name type="scientific">Priestia endophytica</name>
    <dbReference type="NCBI Taxonomy" id="135735"/>
    <lineage>
        <taxon>Bacteria</taxon>
        <taxon>Bacillati</taxon>
        <taxon>Bacillota</taxon>
        <taxon>Bacilli</taxon>
        <taxon>Bacillales</taxon>
        <taxon>Bacillaceae</taxon>
        <taxon>Priestia</taxon>
    </lineage>
</organism>
<dbReference type="Gene3D" id="3.30.300.210">
    <property type="entry name" value="Nutrient germinant receptor protein C, domain 3"/>
    <property type="match status" value="1"/>
</dbReference>
<gene>
    <name evidence="2" type="ORF">A3864_22405</name>
</gene>
<dbReference type="InterPro" id="IPR008844">
    <property type="entry name" value="Spore_GerAC-like"/>
</dbReference>
<reference evidence="2 3" key="1">
    <citation type="submission" date="2016-03" db="EMBL/GenBank/DDBJ databases">
        <title>Comparison of Bacillus endophyticus and B. anthracis characteristics using whole genome sequence analysis and microbiological techniques.</title>
        <authorList>
            <person name="Lekota K.E."/>
            <person name="Mafofo J."/>
            <person name="Rees J."/>
            <person name="Muchadeyi F.C."/>
            <person name="Madoroba E."/>
            <person name="Van Heerden H."/>
        </authorList>
    </citation>
    <scope>NUCLEOTIDE SEQUENCE [LARGE SCALE GENOMIC DNA]</scope>
    <source>
        <strain evidence="2 3">3631_10C</strain>
    </source>
</reference>
<evidence type="ECO:0000313" key="3">
    <source>
        <dbReference type="Proteomes" id="UP000250174"/>
    </source>
</evidence>
<dbReference type="InterPro" id="IPR038501">
    <property type="entry name" value="Spore_GerAC_C_sf"/>
</dbReference>
<dbReference type="PANTHER" id="PTHR35789:SF1">
    <property type="entry name" value="SPORE GERMINATION PROTEIN B3"/>
    <property type="match status" value="1"/>
</dbReference>